<dbReference type="InterPro" id="IPR042099">
    <property type="entry name" value="ANL_N_sf"/>
</dbReference>
<dbReference type="Pfam" id="PF13193">
    <property type="entry name" value="AMP-binding_C"/>
    <property type="match status" value="1"/>
</dbReference>
<dbReference type="CDD" id="cd05911">
    <property type="entry name" value="Firefly_Luc_like"/>
    <property type="match status" value="1"/>
</dbReference>
<proteinExistence type="inferred from homology"/>
<dbReference type="PROSITE" id="PS00455">
    <property type="entry name" value="AMP_BINDING"/>
    <property type="match status" value="1"/>
</dbReference>
<evidence type="ECO:0000259" key="3">
    <source>
        <dbReference type="Pfam" id="PF00501"/>
    </source>
</evidence>
<dbReference type="KEGG" id="pfp:PFL1_04155"/>
<feature type="domain" description="AMP-dependent synthetase/ligase" evidence="3">
    <location>
        <begin position="35"/>
        <end position="410"/>
    </location>
</feature>
<evidence type="ECO:0000256" key="2">
    <source>
        <dbReference type="ARBA" id="ARBA00022598"/>
    </source>
</evidence>
<dbReference type="InterPro" id="IPR045851">
    <property type="entry name" value="AMP-bd_C_sf"/>
</dbReference>
<feature type="domain" description="AMP-binding enzyme C-terminal" evidence="4">
    <location>
        <begin position="461"/>
        <end position="543"/>
    </location>
</feature>
<dbReference type="HOGENOM" id="CLU_000022_59_2_1"/>
<evidence type="ECO:0000256" key="1">
    <source>
        <dbReference type="ARBA" id="ARBA00006432"/>
    </source>
</evidence>
<reference evidence="5 6" key="1">
    <citation type="journal article" date="2013" name="Plant Cell">
        <title>The transition from a phytopathogenic smut ancestor to an anamorphic biocontrol agent deciphered by comparative whole-genome analysis.</title>
        <authorList>
            <person name="Lefebvre F."/>
            <person name="Joly D.L."/>
            <person name="Labbe C."/>
            <person name="Teichmann B."/>
            <person name="Linning R."/>
            <person name="Belzile F."/>
            <person name="Bakkeren G."/>
            <person name="Belanger R.R."/>
        </authorList>
    </citation>
    <scope>NUCLEOTIDE SEQUENCE [LARGE SCALE GENOMIC DNA]</scope>
    <source>
        <strain evidence="5 6">PF-1</strain>
    </source>
</reference>
<evidence type="ECO:0000259" key="4">
    <source>
        <dbReference type="Pfam" id="PF13193"/>
    </source>
</evidence>
<dbReference type="SUPFAM" id="SSF56801">
    <property type="entry name" value="Acetyl-CoA synthetase-like"/>
    <property type="match status" value="1"/>
</dbReference>
<dbReference type="FunFam" id="3.30.300.30:FF:000007">
    <property type="entry name" value="4-coumarate--CoA ligase 2"/>
    <property type="match status" value="1"/>
</dbReference>
<dbReference type="eggNOG" id="KOG1176">
    <property type="taxonomic scope" value="Eukaryota"/>
</dbReference>
<evidence type="ECO:0000313" key="6">
    <source>
        <dbReference type="Proteomes" id="UP000053664"/>
    </source>
</evidence>
<comment type="similarity">
    <text evidence="1">Belongs to the ATP-dependent AMP-binding enzyme family.</text>
</comment>
<dbReference type="EMBL" id="KE361635">
    <property type="protein sequence ID" value="EPQ28328.1"/>
    <property type="molecule type" value="Genomic_DNA"/>
</dbReference>
<dbReference type="Gene3D" id="3.30.300.30">
    <property type="match status" value="1"/>
</dbReference>
<dbReference type="RefSeq" id="XP_007879870.1">
    <property type="nucleotide sequence ID" value="XM_007881679.1"/>
</dbReference>
<dbReference type="OrthoDB" id="6509636at2759"/>
<dbReference type="Gene3D" id="3.40.50.12780">
    <property type="entry name" value="N-terminal domain of ligase-like"/>
    <property type="match status" value="1"/>
</dbReference>
<protein>
    <recommendedName>
        <fullName evidence="7">4-coumarate-CoA ligase</fullName>
    </recommendedName>
</protein>
<dbReference type="Pfam" id="PF00501">
    <property type="entry name" value="AMP-binding"/>
    <property type="match status" value="1"/>
</dbReference>
<accession>A0A061H6S6</accession>
<dbReference type="InterPro" id="IPR020845">
    <property type="entry name" value="AMP-binding_CS"/>
</dbReference>
<keyword evidence="2" id="KW-0436">Ligase</keyword>
<dbReference type="Proteomes" id="UP000053664">
    <property type="component" value="Unassembled WGS sequence"/>
</dbReference>
<dbReference type="InterPro" id="IPR000873">
    <property type="entry name" value="AMP-dep_synth/lig_dom"/>
</dbReference>
<evidence type="ECO:0008006" key="7">
    <source>
        <dbReference type="Google" id="ProtNLM"/>
    </source>
</evidence>
<dbReference type="PANTHER" id="PTHR24096">
    <property type="entry name" value="LONG-CHAIN-FATTY-ACID--COA LIGASE"/>
    <property type="match status" value="1"/>
</dbReference>
<name>A0A061H6S6_9BASI</name>
<dbReference type="GeneID" id="19318262"/>
<dbReference type="InterPro" id="IPR025110">
    <property type="entry name" value="AMP-bd_C"/>
</dbReference>
<dbReference type="PANTHER" id="PTHR24096:SF149">
    <property type="entry name" value="AMP-BINDING DOMAIN-CONTAINING PROTEIN-RELATED"/>
    <property type="match status" value="1"/>
</dbReference>
<dbReference type="AlphaFoldDB" id="A0A061H6S6"/>
<evidence type="ECO:0000313" key="5">
    <source>
        <dbReference type="EMBL" id="EPQ28328.1"/>
    </source>
</evidence>
<dbReference type="GO" id="GO:0016405">
    <property type="term" value="F:CoA-ligase activity"/>
    <property type="evidence" value="ECO:0007669"/>
    <property type="project" value="TreeGrafter"/>
</dbReference>
<sequence length="559" mass="61817">MAPQIITNTKHKAPANVNRGNIFEFLHSNPNKVDDNRPAYIRLDGKTVTRRQVYNDARSLAHAFRHRLGLPAGARIGILSPNSTYYPVAVHAGLCAGVVLVPMNAAYTAEELLHPIHDAEVEYLLCHQSLLPVARQGFQLAKKGLKSRNGQNRIWILDDGDDLKRGDQGEEDLRTLLSDHRLEPHKVTDDENTDAYIAYSSGTSGKPKGVQLTHRNITYVTIAACVTFDTDIGPDDVYLAVLPLNHIFGLAKFCHMAYYNGSASVVVPRFDLDVFCAAVQKHRCNIAYVVPPILVQLTKNPKTDQYNLSSLKWVLSGAAPLGIELSNEFEKKFPTIRVTQAWGLSETSPTATYTSYRDYRTYAGSCGHMVAGVEGRLVDDDGNDVGHEQGENGKPGEFWVRGPSIMRGYLNNKEATDDCITPDRWFKTGDIAIVNKQGYFWIVDRKKELIKFKGFQVPPAELEAVLLGHPKIADVAVIGVYDDSQATELPRAYVVPSEAAKSTDPAALAKEIVEWTASKVANHKRLRGGVKIVDVIPKSPSGKILRRIIRDEAAKEAKK</sequence>
<gene>
    <name evidence="5" type="ORF">PFL1_04155</name>
</gene>
<organism evidence="5 6">
    <name type="scientific">Pseudozyma flocculosa PF-1</name>
    <dbReference type="NCBI Taxonomy" id="1277687"/>
    <lineage>
        <taxon>Eukaryota</taxon>
        <taxon>Fungi</taxon>
        <taxon>Dikarya</taxon>
        <taxon>Basidiomycota</taxon>
        <taxon>Ustilaginomycotina</taxon>
        <taxon>Ustilaginomycetes</taxon>
        <taxon>Ustilaginales</taxon>
        <taxon>Ustilaginaceae</taxon>
        <taxon>Pseudozyma</taxon>
    </lineage>
</organism>